<dbReference type="Gene3D" id="3.40.50.360">
    <property type="match status" value="1"/>
</dbReference>
<dbReference type="SUPFAM" id="SSF52218">
    <property type="entry name" value="Flavoproteins"/>
    <property type="match status" value="1"/>
</dbReference>
<gene>
    <name evidence="2" type="ORF">OW729_15445</name>
</gene>
<dbReference type="PROSITE" id="PS00201">
    <property type="entry name" value="FLAVODOXIN"/>
    <property type="match status" value="1"/>
</dbReference>
<organism evidence="2 3">
    <name type="scientific">Clostridium brassicae</name>
    <dbReference type="NCBI Taxonomy" id="2999072"/>
    <lineage>
        <taxon>Bacteria</taxon>
        <taxon>Bacillati</taxon>
        <taxon>Bacillota</taxon>
        <taxon>Clostridia</taxon>
        <taxon>Eubacteriales</taxon>
        <taxon>Clostridiaceae</taxon>
        <taxon>Clostridium</taxon>
    </lineage>
</organism>
<dbReference type="EMBL" id="JAPQFJ010000018">
    <property type="protein sequence ID" value="MCY6960015.1"/>
    <property type="molecule type" value="Genomic_DNA"/>
</dbReference>
<keyword evidence="3" id="KW-1185">Reference proteome</keyword>
<evidence type="ECO:0000313" key="2">
    <source>
        <dbReference type="EMBL" id="MCY6960015.1"/>
    </source>
</evidence>
<dbReference type="RefSeq" id="WP_268062447.1">
    <property type="nucleotide sequence ID" value="NZ_JAPQFJ010000018.1"/>
</dbReference>
<name>A0ABT4DCH4_9CLOT</name>
<feature type="domain" description="Flavodoxin-like" evidence="1">
    <location>
        <begin position="3"/>
        <end position="153"/>
    </location>
</feature>
<dbReference type="InterPro" id="IPR029039">
    <property type="entry name" value="Flavoprotein-like_sf"/>
</dbReference>
<dbReference type="PANTHER" id="PTHR30546:SF23">
    <property type="entry name" value="FLAVOPROTEIN-LIKE PROTEIN YCP4-RELATED"/>
    <property type="match status" value="1"/>
</dbReference>
<dbReference type="Proteomes" id="UP001144612">
    <property type="component" value="Unassembled WGS sequence"/>
</dbReference>
<accession>A0ABT4DCH4</accession>
<dbReference type="PROSITE" id="PS50902">
    <property type="entry name" value="FLAVODOXIN_LIKE"/>
    <property type="match status" value="1"/>
</dbReference>
<sequence>MKLSIVYYSQTGNTKKIAEVIKEGVEKSGNIQVKTMSIEDMDYKFLEESKAVIFGTPTYYATFSWQIKKWFDTCKECDLSGKLGAVFATENVLGGGADVAELSLIGHMLVKGMLIYSAGSSQGQPYTHFGAVCTKDGDEAQRDRARIFGERIGKKTLEIFD</sequence>
<dbReference type="PANTHER" id="PTHR30546">
    <property type="entry name" value="FLAVODOXIN-RELATED PROTEIN WRBA-RELATED"/>
    <property type="match status" value="1"/>
</dbReference>
<comment type="caution">
    <text evidence="2">The sequence shown here is derived from an EMBL/GenBank/DDBJ whole genome shotgun (WGS) entry which is preliminary data.</text>
</comment>
<evidence type="ECO:0000313" key="3">
    <source>
        <dbReference type="Proteomes" id="UP001144612"/>
    </source>
</evidence>
<protein>
    <submittedName>
        <fullName evidence="2">Flavodoxin family protein</fullName>
    </submittedName>
</protein>
<dbReference type="InterPro" id="IPR001226">
    <property type="entry name" value="Flavodoxin_CS"/>
</dbReference>
<dbReference type="Pfam" id="PF00258">
    <property type="entry name" value="Flavodoxin_1"/>
    <property type="match status" value="1"/>
</dbReference>
<reference evidence="2" key="1">
    <citation type="submission" date="2022-12" db="EMBL/GenBank/DDBJ databases">
        <title>Clostridium sp. nov., isolated from industrial wastewater.</title>
        <authorList>
            <person name="Jiayan W."/>
        </authorList>
    </citation>
    <scope>NUCLEOTIDE SEQUENCE</scope>
    <source>
        <strain evidence="2">ZC22-4</strain>
    </source>
</reference>
<dbReference type="InterPro" id="IPR008254">
    <property type="entry name" value="Flavodoxin/NO_synth"/>
</dbReference>
<evidence type="ECO:0000259" key="1">
    <source>
        <dbReference type="PROSITE" id="PS50902"/>
    </source>
</evidence>
<proteinExistence type="predicted"/>